<name>W5YWQ2_9GAMM</name>
<reference evidence="1 2" key="1">
    <citation type="journal article" date="2014" name="Genome Announc.">
        <title>Draft Genome Sequences of Marinobacter similis A3d10T and Marinobacter salarius R9SW1T.</title>
        <authorList>
            <person name="Ivanova E.P."/>
            <person name="Ng H.J."/>
            <person name="Webb H.K."/>
            <person name="Feng G."/>
            <person name="Oshima K."/>
            <person name="Hattori M."/>
            <person name="Ohkuma M."/>
            <person name="Sergeev A.F."/>
            <person name="Mikhailov V.V."/>
            <person name="Crawford R.J."/>
            <person name="Sawabe T."/>
        </authorList>
    </citation>
    <scope>NUCLEOTIDE SEQUENCE [LARGE SCALE GENOMIC DNA]</scope>
    <source>
        <strain evidence="2">A3d10 and R9SW1</strain>
    </source>
</reference>
<dbReference type="HOGENOM" id="CLU_3218401_0_0_6"/>
<evidence type="ECO:0000313" key="2">
    <source>
        <dbReference type="Proteomes" id="UP000035081"/>
    </source>
</evidence>
<protein>
    <submittedName>
        <fullName evidence="1">Uncharacterized protein</fullName>
    </submittedName>
</protein>
<dbReference type="Proteomes" id="UP000035081">
    <property type="component" value="Chromosome"/>
</dbReference>
<dbReference type="KEGG" id="msr:AU15_16510"/>
<dbReference type="EMBL" id="CP007152">
    <property type="protein sequence ID" value="AHI33304.1"/>
    <property type="molecule type" value="Genomic_DNA"/>
</dbReference>
<gene>
    <name evidence="1" type="ORF">AU15_16510</name>
</gene>
<dbReference type="AlphaFoldDB" id="W5YWQ2"/>
<accession>W5YWQ2</accession>
<sequence>MVTSGVAFRKFNQRRHGDVFSIAASLHSKAAHAAGVMHMVLINA</sequence>
<organism evidence="1 2">
    <name type="scientific">Marinobacter salarius</name>
    <dbReference type="NCBI Taxonomy" id="1420917"/>
    <lineage>
        <taxon>Bacteria</taxon>
        <taxon>Pseudomonadati</taxon>
        <taxon>Pseudomonadota</taxon>
        <taxon>Gammaproteobacteria</taxon>
        <taxon>Pseudomonadales</taxon>
        <taxon>Marinobacteraceae</taxon>
        <taxon>Marinobacter</taxon>
    </lineage>
</organism>
<evidence type="ECO:0000313" key="1">
    <source>
        <dbReference type="EMBL" id="AHI33304.1"/>
    </source>
</evidence>
<proteinExistence type="predicted"/>